<dbReference type="Proteomes" id="UP000248863">
    <property type="component" value="Unassembled WGS sequence"/>
</dbReference>
<dbReference type="GO" id="GO:0005886">
    <property type="term" value="C:plasma membrane"/>
    <property type="evidence" value="ECO:0007669"/>
    <property type="project" value="UniProtKB-SubCell"/>
</dbReference>
<dbReference type="AlphaFoldDB" id="A0A327KLZ8"/>
<dbReference type="SMART" id="SM00283">
    <property type="entry name" value="MA"/>
    <property type="match status" value="1"/>
</dbReference>
<dbReference type="PANTHER" id="PTHR32089">
    <property type="entry name" value="METHYL-ACCEPTING CHEMOTAXIS PROTEIN MCPB"/>
    <property type="match status" value="1"/>
</dbReference>
<evidence type="ECO:0000313" key="10">
    <source>
        <dbReference type="EMBL" id="RAI38302.1"/>
    </source>
</evidence>
<dbReference type="Gene3D" id="1.10.287.950">
    <property type="entry name" value="Methyl-accepting chemotaxis protein"/>
    <property type="match status" value="1"/>
</dbReference>
<evidence type="ECO:0000256" key="3">
    <source>
        <dbReference type="ARBA" id="ARBA00023224"/>
    </source>
</evidence>
<keyword evidence="6" id="KW-0472">Membrane</keyword>
<dbReference type="InterPro" id="IPR000727">
    <property type="entry name" value="T_SNARE_dom"/>
</dbReference>
<feature type="domain" description="Methyl-accepting transducer" evidence="7">
    <location>
        <begin position="399"/>
        <end position="635"/>
    </location>
</feature>
<gene>
    <name evidence="10" type="ORF">CH338_13215</name>
</gene>
<dbReference type="SMART" id="SM00304">
    <property type="entry name" value="HAMP"/>
    <property type="match status" value="1"/>
</dbReference>
<dbReference type="InterPro" id="IPR032255">
    <property type="entry name" value="HBM"/>
</dbReference>
<comment type="similarity">
    <text evidence="4">Belongs to the methyl-accepting chemotaxis (MCP) protein family.</text>
</comment>
<reference evidence="10 11" key="1">
    <citation type="submission" date="2017-07" db="EMBL/GenBank/DDBJ databases">
        <title>Draft Genome Sequences of Select Purple Nonsulfur Bacteria.</title>
        <authorList>
            <person name="Lasarre B."/>
            <person name="Mckinlay J.B."/>
        </authorList>
    </citation>
    <scope>NUCLEOTIDE SEQUENCE [LARGE SCALE GENOMIC DNA]</scope>
    <source>
        <strain evidence="10 11">DSM 11907</strain>
    </source>
</reference>
<keyword evidence="11" id="KW-1185">Reference proteome</keyword>
<evidence type="ECO:0000256" key="5">
    <source>
        <dbReference type="PROSITE-ProRule" id="PRU00284"/>
    </source>
</evidence>
<dbReference type="PROSITE" id="PS50192">
    <property type="entry name" value="T_SNARE"/>
    <property type="match status" value="1"/>
</dbReference>
<comment type="caution">
    <text evidence="10">The sequence shown here is derived from an EMBL/GenBank/DDBJ whole genome shotgun (WGS) entry which is preliminary data.</text>
</comment>
<keyword evidence="2" id="KW-1003">Cell membrane</keyword>
<dbReference type="GO" id="GO:0007165">
    <property type="term" value="P:signal transduction"/>
    <property type="evidence" value="ECO:0007669"/>
    <property type="project" value="UniProtKB-KW"/>
</dbReference>
<dbReference type="PANTHER" id="PTHR32089:SF112">
    <property type="entry name" value="LYSOZYME-LIKE PROTEIN-RELATED"/>
    <property type="match status" value="1"/>
</dbReference>
<name>A0A327KLZ8_9BRAD</name>
<evidence type="ECO:0000256" key="2">
    <source>
        <dbReference type="ARBA" id="ARBA00022519"/>
    </source>
</evidence>
<feature type="domain" description="HAMP" evidence="9">
    <location>
        <begin position="304"/>
        <end position="357"/>
    </location>
</feature>
<organism evidence="10 11">
    <name type="scientific">Rhodoplanes elegans</name>
    <dbReference type="NCBI Taxonomy" id="29408"/>
    <lineage>
        <taxon>Bacteria</taxon>
        <taxon>Pseudomonadati</taxon>
        <taxon>Pseudomonadota</taxon>
        <taxon>Alphaproteobacteria</taxon>
        <taxon>Hyphomicrobiales</taxon>
        <taxon>Nitrobacteraceae</taxon>
        <taxon>Rhodoplanes</taxon>
    </lineage>
</organism>
<dbReference type="InterPro" id="IPR004089">
    <property type="entry name" value="MCPsignal_dom"/>
</dbReference>
<keyword evidence="6" id="KW-0812">Transmembrane</keyword>
<protein>
    <submittedName>
        <fullName evidence="10">Methyl-accepting chemotaxis protein</fullName>
    </submittedName>
</protein>
<dbReference type="SUPFAM" id="SSF58104">
    <property type="entry name" value="Methyl-accepting chemotaxis protein (MCP) signaling domain"/>
    <property type="match status" value="1"/>
</dbReference>
<dbReference type="PROSITE" id="PS50111">
    <property type="entry name" value="CHEMOTAXIS_TRANSDUC_2"/>
    <property type="match status" value="1"/>
</dbReference>
<evidence type="ECO:0000259" key="7">
    <source>
        <dbReference type="PROSITE" id="PS50111"/>
    </source>
</evidence>
<evidence type="ECO:0000256" key="6">
    <source>
        <dbReference type="SAM" id="Phobius"/>
    </source>
</evidence>
<dbReference type="RefSeq" id="WP_111357635.1">
    <property type="nucleotide sequence ID" value="NZ_NHSK01000112.1"/>
</dbReference>
<sequence length="655" mass="68697">MSFRLRLTHKIAGLGVLGIVGLAVVGGLYLTGTAEQSRYRLDAATARTLDRDATRVLVDLLELRRAEKDFLLRKDARYADRHAASSRKVADALATLQADAGKADGTLAADIAAVRAGFDVYATQFRTLAEARTRLGLDESSGLEGSLRKSVHAIEQQVSRLDQPQLLVTMLMMRRHEKDFMLRGDARYGAEMKTRDGEFRTKLAAADMPDAARAVVTMALAAYQADFAAWMAEAQRVAVAQKAVSETFAAIEPRIDAIHTALETARTRSEAAETAAIDQTSDRLKIVILAVVGAVAILSLLIGRSLSRPLTAMTAGMQRLAGGDFDVALPGLSRTDEVGDIARAVEVFKVKAQERSRQEAMAQAERERAAAAVRKADMVRLADQFEQAVGGIIATVSAASTELEATAGTLTRTADTTRQMSTSVSAASEEASTNVQAVAAAADELTASVGEIGRQVQTSSRIAESAVTEATRTDARVGELADAAGRIGDVVKLITAIAEQTNLLALNATIEAARAGEAGRGFAVVASEVKALAAQTAKATDEIAAQVGGMQSATTESVTAIKAIGGTIGQIAEVAAAIAAAVEEQNAATTEISRNIQHAAAGAAEVSSTIVQVKRGAEETGAASGEVLQAASRLARESSRLRQEVDTFLATVRAA</sequence>
<evidence type="ECO:0000313" key="11">
    <source>
        <dbReference type="Proteomes" id="UP000248863"/>
    </source>
</evidence>
<evidence type="ECO:0000256" key="4">
    <source>
        <dbReference type="ARBA" id="ARBA00029447"/>
    </source>
</evidence>
<feature type="domain" description="T-SNARE coiled-coil homology" evidence="8">
    <location>
        <begin position="551"/>
        <end position="613"/>
    </location>
</feature>
<dbReference type="Pfam" id="PF00015">
    <property type="entry name" value="MCPsignal"/>
    <property type="match status" value="1"/>
</dbReference>
<dbReference type="Gene3D" id="6.10.340.10">
    <property type="match status" value="1"/>
</dbReference>
<keyword evidence="2" id="KW-0997">Cell inner membrane</keyword>
<comment type="subcellular location">
    <subcellularLocation>
        <location evidence="1">Cell inner membrane</location>
        <topology evidence="1">Multi-pass membrane protein</topology>
    </subcellularLocation>
</comment>
<dbReference type="SMART" id="SM01358">
    <property type="entry name" value="HBM"/>
    <property type="match status" value="1"/>
</dbReference>
<evidence type="ECO:0000256" key="1">
    <source>
        <dbReference type="ARBA" id="ARBA00004429"/>
    </source>
</evidence>
<evidence type="ECO:0000259" key="9">
    <source>
        <dbReference type="PROSITE" id="PS50885"/>
    </source>
</evidence>
<accession>A0A327KLZ8</accession>
<dbReference type="InterPro" id="IPR003660">
    <property type="entry name" value="HAMP_dom"/>
</dbReference>
<proteinExistence type="inferred from homology"/>
<feature type="transmembrane region" description="Helical" evidence="6">
    <location>
        <begin position="12"/>
        <end position="30"/>
    </location>
</feature>
<dbReference type="OrthoDB" id="3289104at2"/>
<dbReference type="CDD" id="cd06225">
    <property type="entry name" value="HAMP"/>
    <property type="match status" value="1"/>
</dbReference>
<dbReference type="PROSITE" id="PS50885">
    <property type="entry name" value="HAMP"/>
    <property type="match status" value="1"/>
</dbReference>
<keyword evidence="3 5" id="KW-0807">Transducer</keyword>
<feature type="transmembrane region" description="Helical" evidence="6">
    <location>
        <begin position="284"/>
        <end position="303"/>
    </location>
</feature>
<evidence type="ECO:0000259" key="8">
    <source>
        <dbReference type="PROSITE" id="PS50192"/>
    </source>
</evidence>
<dbReference type="Pfam" id="PF00672">
    <property type="entry name" value="HAMP"/>
    <property type="match status" value="1"/>
</dbReference>
<keyword evidence="6" id="KW-1133">Transmembrane helix</keyword>
<dbReference type="EMBL" id="NPEU01000133">
    <property type="protein sequence ID" value="RAI38302.1"/>
    <property type="molecule type" value="Genomic_DNA"/>
</dbReference>